<name>B7KM73_GLOC7</name>
<dbReference type="RefSeq" id="WP_012599792.1">
    <property type="nucleotide sequence ID" value="NC_011738.1"/>
</dbReference>
<geneLocation type="plasmid" evidence="2 3">
    <name>pP742401</name>
</geneLocation>
<evidence type="ECO:0000313" key="2">
    <source>
        <dbReference type="EMBL" id="ACK73895.1"/>
    </source>
</evidence>
<protein>
    <submittedName>
        <fullName evidence="2">CRISPR-associated protein, APE2256 family</fullName>
    </submittedName>
</protein>
<dbReference type="EMBL" id="CP001292">
    <property type="protein sequence ID" value="ACK73895.1"/>
    <property type="molecule type" value="Genomic_DNA"/>
</dbReference>
<dbReference type="InterPro" id="IPR013442">
    <property type="entry name" value="SSO1393-like"/>
</dbReference>
<dbReference type="AlphaFoldDB" id="B7KM73"/>
<dbReference type="Proteomes" id="UP000002384">
    <property type="component" value="Plasmid pP742401"/>
</dbReference>
<feature type="domain" description="CRISPR system ring nuclease SSO1393-like" evidence="1">
    <location>
        <begin position="75"/>
        <end position="212"/>
    </location>
</feature>
<proteinExistence type="predicted"/>
<dbReference type="Gene3D" id="3.40.50.10770">
    <property type="entry name" value="Hypothetical protein VC1899 like domain (Restriction endonuclease-like)"/>
    <property type="match status" value="1"/>
</dbReference>
<evidence type="ECO:0000259" key="1">
    <source>
        <dbReference type="Pfam" id="PF09651"/>
    </source>
</evidence>
<evidence type="ECO:0000313" key="3">
    <source>
        <dbReference type="Proteomes" id="UP000002384"/>
    </source>
</evidence>
<sequence>MMNEQNRAKVIISTVGTSLLTNQINRETERDWFKQLSNHANLTWDNLPNSVKEIIEELKFRASEQLKQNNLKKIRQASAELNGVFGIYDNDLTTGKVDLHYLIATDTAQGQATAEIVQAFLLQRGLSVNIYTPSGLSTANTSAFSEGIDQLIVWLREEIVKNYRGGYKIYFNLVGGFKSLQGYLNTLAMFYADAIAYIFEGENSELITIPRLPISIDHSVIEIYKVPLALMSNGAELSVSEVGGIPESLVYAVDGVLILSTWGKLFWGECKDEFLSGDLLEFKGLVYLDSFLQDYKKAKNPLQRIQLQNTLAKVCCFLEKSGGDTAILRGNNAGGILYDSYTGKYSQYDHFRVSLNWRVSCVAKEGVLYLRHFGEHDDVNNNP</sequence>
<organism evidence="2 3">
    <name type="scientific">Gloeothece citriformis (strain PCC 7424)</name>
    <name type="common">Cyanothece sp. (strain PCC 7424)</name>
    <dbReference type="NCBI Taxonomy" id="65393"/>
    <lineage>
        <taxon>Bacteria</taxon>
        <taxon>Bacillati</taxon>
        <taxon>Cyanobacteriota</taxon>
        <taxon>Cyanophyceae</taxon>
        <taxon>Oscillatoriophycideae</taxon>
        <taxon>Chroococcales</taxon>
        <taxon>Aphanothecaceae</taxon>
        <taxon>Gloeothece</taxon>
        <taxon>Gloeothece citriformis</taxon>
    </lineage>
</organism>
<dbReference type="eggNOG" id="COG4006">
    <property type="taxonomic scope" value="Bacteria"/>
</dbReference>
<dbReference type="KEGG" id="cyc:PCC7424_5837"/>
<accession>B7KM73</accession>
<dbReference type="Pfam" id="PF09651">
    <property type="entry name" value="Cas_APE2256"/>
    <property type="match status" value="1"/>
</dbReference>
<dbReference type="CDD" id="cd09742">
    <property type="entry name" value="Csm6_III-A"/>
    <property type="match status" value="1"/>
</dbReference>
<keyword evidence="3" id="KW-1185">Reference proteome</keyword>
<reference evidence="3" key="1">
    <citation type="journal article" date="2011" name="MBio">
        <title>Novel metabolic attributes of the genus Cyanothece, comprising a group of unicellular nitrogen-fixing Cyanobacteria.</title>
        <authorList>
            <person name="Bandyopadhyay A."/>
            <person name="Elvitigala T."/>
            <person name="Welsh E."/>
            <person name="Stockel J."/>
            <person name="Liberton M."/>
            <person name="Min H."/>
            <person name="Sherman L.A."/>
            <person name="Pakrasi H.B."/>
        </authorList>
    </citation>
    <scope>NUCLEOTIDE SEQUENCE [LARGE SCALE GENOMIC DNA]</scope>
    <source>
        <strain evidence="3">PCC 7424</strain>
        <plasmid evidence="3">pP742401</plasmid>
    </source>
</reference>
<keyword evidence="2" id="KW-0614">Plasmid</keyword>
<gene>
    <name evidence="2" type="ordered locus">PCC7424_5837</name>
</gene>
<dbReference type="Gene3D" id="1.10.196.30">
    <property type="match status" value="1"/>
</dbReference>
<dbReference type="HOGENOM" id="CLU_060726_0_0_3"/>
<dbReference type="NCBIfam" id="TIGR02619">
    <property type="entry name" value="putative CRISPR-associated protein, APE2256 family"/>
    <property type="match status" value="1"/>
</dbReference>